<keyword evidence="1" id="KW-0315">Glutamine amidotransferase</keyword>
<protein>
    <submittedName>
        <fullName evidence="1">Putative glutamine amidotransferase-like protein</fullName>
    </submittedName>
</protein>
<evidence type="ECO:0000313" key="1">
    <source>
        <dbReference type="EMBL" id="GES72856.1"/>
    </source>
</evidence>
<name>A0A8H3KTU0_9GLOM</name>
<organism evidence="1 2">
    <name type="scientific">Rhizophagus clarus</name>
    <dbReference type="NCBI Taxonomy" id="94130"/>
    <lineage>
        <taxon>Eukaryota</taxon>
        <taxon>Fungi</taxon>
        <taxon>Fungi incertae sedis</taxon>
        <taxon>Mucoromycota</taxon>
        <taxon>Glomeromycotina</taxon>
        <taxon>Glomeromycetes</taxon>
        <taxon>Glomerales</taxon>
        <taxon>Glomeraceae</taxon>
        <taxon>Rhizophagus</taxon>
    </lineage>
</organism>
<dbReference type="EMBL" id="BLAL01000004">
    <property type="protein sequence ID" value="GES72856.1"/>
    <property type="molecule type" value="Genomic_DNA"/>
</dbReference>
<sequence>MSKLVLANINRIRTCGWISLNKTGNNRLEVFIDDGSRFSFSSSIIVHFWLLESYMTGARIESLKWIPSEQNPQKNKLAIKPYDVTKLEYPSEQELLDTDGIVITGSRLLEFVSDIRLLPEQGGGQVIKNPLGWEEILKTNRKTPSRSASSGQKCVEFLTGEIEPDVVDG</sequence>
<gene>
    <name evidence="1" type="ORF">RCL2_000040100</name>
</gene>
<accession>A0A8H3KTU0</accession>
<dbReference type="Proteomes" id="UP000615446">
    <property type="component" value="Unassembled WGS sequence"/>
</dbReference>
<reference evidence="1" key="1">
    <citation type="submission" date="2019-10" db="EMBL/GenBank/DDBJ databases">
        <title>Conservation and host-specific expression of non-tandemly repeated heterogenous ribosome RNA gene in arbuscular mycorrhizal fungi.</title>
        <authorList>
            <person name="Maeda T."/>
            <person name="Kobayashi Y."/>
            <person name="Nakagawa T."/>
            <person name="Ezawa T."/>
            <person name="Yamaguchi K."/>
            <person name="Bino T."/>
            <person name="Nishimoto Y."/>
            <person name="Shigenobu S."/>
            <person name="Kawaguchi M."/>
        </authorList>
    </citation>
    <scope>NUCLEOTIDE SEQUENCE</scope>
    <source>
        <strain evidence="1">HR1</strain>
    </source>
</reference>
<dbReference type="AlphaFoldDB" id="A0A8H3KTU0"/>
<comment type="caution">
    <text evidence="1">The sequence shown here is derived from an EMBL/GenBank/DDBJ whole genome shotgun (WGS) entry which is preliminary data.</text>
</comment>
<dbReference type="OrthoDB" id="92161at2759"/>
<dbReference type="GO" id="GO:0016740">
    <property type="term" value="F:transferase activity"/>
    <property type="evidence" value="ECO:0007669"/>
    <property type="project" value="UniProtKB-KW"/>
</dbReference>
<evidence type="ECO:0000313" key="2">
    <source>
        <dbReference type="Proteomes" id="UP000615446"/>
    </source>
</evidence>
<proteinExistence type="predicted"/>
<keyword evidence="1" id="KW-0808">Transferase</keyword>